<dbReference type="AlphaFoldDB" id="Q5QMR8"/>
<gene>
    <name evidence="2" type="primary">OSJNBa0094H06.11</name>
</gene>
<feature type="compositionally biased region" description="Basic and acidic residues" evidence="1">
    <location>
        <begin position="1"/>
        <end position="11"/>
    </location>
</feature>
<evidence type="ECO:0000313" key="2">
    <source>
        <dbReference type="EMBL" id="BAD73282.1"/>
    </source>
</evidence>
<feature type="region of interest" description="Disordered" evidence="1">
    <location>
        <begin position="185"/>
        <end position="207"/>
    </location>
</feature>
<feature type="region of interest" description="Disordered" evidence="1">
    <location>
        <begin position="1"/>
        <end position="39"/>
    </location>
</feature>
<sequence length="207" mass="22457">MEISIYKEKKFNPTPTRPPLPTPSRRTAVDALPLHPKSPNITSRSALEFGSRRLAALPIPSPLVAALPRPHSRIFGCRSPQIPIPPLRSASVQSPPLLSRSPLQTLYSPLPSSPGLPSRHRHSGCTQARRWHRVQWRAEGQRRCTDDWIELLLNAGARLGSGAPEGPGVRADLAPHVHSGPRLGGEFGGRGGDVPAQPALDLPHCYP</sequence>
<organism evidence="2">
    <name type="scientific">Oryza sativa subsp. japonica</name>
    <name type="common">Rice</name>
    <dbReference type="NCBI Taxonomy" id="39947"/>
    <lineage>
        <taxon>Eukaryota</taxon>
        <taxon>Viridiplantae</taxon>
        <taxon>Streptophyta</taxon>
        <taxon>Embryophyta</taxon>
        <taxon>Tracheophyta</taxon>
        <taxon>Spermatophyta</taxon>
        <taxon>Magnoliopsida</taxon>
        <taxon>Liliopsida</taxon>
        <taxon>Poales</taxon>
        <taxon>Poaceae</taxon>
        <taxon>BOP clade</taxon>
        <taxon>Oryzoideae</taxon>
        <taxon>Oryzeae</taxon>
        <taxon>Oryzinae</taxon>
        <taxon>Oryza</taxon>
        <taxon>Oryza sativa</taxon>
    </lineage>
</organism>
<reference evidence="2" key="1">
    <citation type="journal article" date="2002" name="Nature">
        <title>The genome sequence and structure of rice chromosome 1.</title>
        <authorList>
            <person name="Sasaki T."/>
            <person name="Matsumoto T."/>
            <person name="Yamamoto K."/>
            <person name="Sakata K."/>
            <person name="Baba T."/>
            <person name="Katayose Y."/>
            <person name="Wu J."/>
            <person name="Niimura Y."/>
            <person name="Cheng Z."/>
            <person name="Nagamura Y."/>
            <person name="Antonio B.A."/>
            <person name="Kanamori H."/>
            <person name="Hosokawa S."/>
            <person name="Masukawa M."/>
            <person name="Arikawa K."/>
            <person name="Chiden Y."/>
            <person name="Hayashi M."/>
            <person name="Okamoto M."/>
            <person name="Ando T."/>
            <person name="Aoki H."/>
            <person name="Arita K."/>
            <person name="Hamada M."/>
            <person name="Harada C."/>
            <person name="Hijishita S."/>
            <person name="Honda M."/>
            <person name="Ichikawa Y."/>
            <person name="Idonuma A."/>
            <person name="Iijima M."/>
            <person name="Ikeda M."/>
            <person name="Ikeno M."/>
            <person name="Itoh S."/>
            <person name="Itoh T."/>
            <person name="Itoh Y."/>
            <person name="Itoh Y."/>
            <person name="Iwabuchi A."/>
            <person name="Kamiya K."/>
            <person name="Karasawa W."/>
            <person name="Katagiri S."/>
            <person name="Kikuta A."/>
            <person name="Kobayashi N."/>
            <person name="Kono I."/>
            <person name="Machita K."/>
            <person name="Maehara T."/>
            <person name="Mizuno H."/>
            <person name="Mizubayashi T."/>
            <person name="Mukai Y."/>
            <person name="Nagasaki H."/>
            <person name="Nakashima M."/>
            <person name="Nakama Y."/>
            <person name="Nakamichi Y."/>
            <person name="Nakamura M."/>
            <person name="Namiki N."/>
            <person name="Negishi M."/>
            <person name="Ohta I."/>
            <person name="Ono N."/>
            <person name="Saji S."/>
            <person name="Sakai K."/>
            <person name="Shibata M."/>
            <person name="Shimokawa T."/>
            <person name="Shomura A."/>
            <person name="Song J."/>
            <person name="Takazaki Y."/>
            <person name="Terasawa K."/>
            <person name="Tsuji K."/>
            <person name="Waki K."/>
            <person name="Yamagata H."/>
            <person name="Yamane H."/>
            <person name="Yoshiki S."/>
            <person name="Yoshihara R."/>
            <person name="Yukawa K."/>
            <person name="Zhong H."/>
            <person name="Iwama H."/>
            <person name="Endo T."/>
            <person name="Ito H."/>
            <person name="Hahn J.H."/>
            <person name="Kim H.I."/>
            <person name="Eun M.Y."/>
            <person name="Yano M."/>
            <person name="Jiang J."/>
            <person name="Gojobori T."/>
        </authorList>
    </citation>
    <scope>NUCLEOTIDE SEQUENCE [LARGE SCALE GENOMIC DNA]</scope>
</reference>
<evidence type="ECO:0000256" key="1">
    <source>
        <dbReference type="SAM" id="MobiDB-lite"/>
    </source>
</evidence>
<dbReference type="EMBL" id="AP003217">
    <property type="protein sequence ID" value="BAD73282.1"/>
    <property type="molecule type" value="Genomic_DNA"/>
</dbReference>
<dbReference type="Proteomes" id="UP000817658">
    <property type="component" value="Chromosome 1"/>
</dbReference>
<name>Q5QMR8_ORYSJ</name>
<protein>
    <submittedName>
        <fullName evidence="2">Uncharacterized protein</fullName>
    </submittedName>
</protein>
<accession>Q5QMR8</accession>
<proteinExistence type="predicted"/>